<sequence>MSMLGDDAARRLLNRAAYGPRPADLPATARLPLRDWIDAQLSLPAASTAIDTALAALTLPIRYAAGPGEQMVDEHRPLQALAMRPDQRWALSDNRRPIAWPERDRPRLELAAATLLRKVLAPDQLRERVVEFWHDHFNVAAQASGQVAVCLPDHDTRIRTHAFGNFAALLEAVASSPAMLAYLNNNVSRAGAPNENFARELLELHTLGASAYQPGARSWRDVPGATDGTPAGYFDGDVWEAARAFTGWTIAAGQRIDGARTLPTAGEFAYVERWHDGYQKRVLGQELPPFAPAQADGRRVIALAATHPATARHIAAKLARFFLGDRAPPAAAARAEAAFLRHRESSDQIAHTLRALLDGPEATDPTLGRVRRPLDAAAAAARALAIPIAPQAPLLAEMGRAGQVLFGWPSPDGQPLDGAHYLGGGALRARWTMLLGVAQNWWGTGASPLPEALAGRPVAEAAREVAQALLGAAAGPVGQRLVAAWQADRRPDRLRNRQDGAALLGIALLAPGFQTT</sequence>
<proteinExistence type="predicted"/>
<evidence type="ECO:0000313" key="1">
    <source>
        <dbReference type="EMBL" id="BDG74108.1"/>
    </source>
</evidence>
<evidence type="ECO:0008006" key="3">
    <source>
        <dbReference type="Google" id="ProtNLM"/>
    </source>
</evidence>
<name>A0ABM7Y7Y0_9PROT</name>
<protein>
    <recommendedName>
        <fullName evidence="3">DUF1800 domain-containing protein</fullName>
    </recommendedName>
</protein>
<dbReference type="InterPro" id="IPR014917">
    <property type="entry name" value="DUF1800"/>
</dbReference>
<keyword evidence="2" id="KW-1185">Reference proteome</keyword>
<evidence type="ECO:0000313" key="2">
    <source>
        <dbReference type="Proteomes" id="UP000831327"/>
    </source>
</evidence>
<organism evidence="1 2">
    <name type="scientific">Roseomonas fluvialis</name>
    <dbReference type="NCBI Taxonomy" id="1750527"/>
    <lineage>
        <taxon>Bacteria</taxon>
        <taxon>Pseudomonadati</taxon>
        <taxon>Pseudomonadota</taxon>
        <taxon>Alphaproteobacteria</taxon>
        <taxon>Acetobacterales</taxon>
        <taxon>Roseomonadaceae</taxon>
        <taxon>Roseomonas</taxon>
    </lineage>
</organism>
<dbReference type="EMBL" id="AP025637">
    <property type="protein sequence ID" value="BDG74108.1"/>
    <property type="molecule type" value="Genomic_DNA"/>
</dbReference>
<dbReference type="Pfam" id="PF08811">
    <property type="entry name" value="DUF1800"/>
    <property type="match status" value="1"/>
</dbReference>
<gene>
    <name evidence="1" type="ORF">Rmf_40370</name>
</gene>
<dbReference type="Proteomes" id="UP000831327">
    <property type="component" value="Chromosome"/>
</dbReference>
<dbReference type="RefSeq" id="WP_244408299.1">
    <property type="nucleotide sequence ID" value="NZ_AP025637.1"/>
</dbReference>
<accession>A0ABM7Y7Y0</accession>
<reference evidence="1 2" key="1">
    <citation type="journal article" date="2016" name="Microbes Environ.">
        <title>Phylogenetically diverse aerobic anoxygenic phototrophic bacteria isolated from epilithic biofilms in Tama river, Japan.</title>
        <authorList>
            <person name="Hirose S."/>
            <person name="Matsuura K."/>
            <person name="Haruta S."/>
        </authorList>
    </citation>
    <scope>NUCLEOTIDE SEQUENCE [LARGE SCALE GENOMIC DNA]</scope>
    <source>
        <strain evidence="1 2">S08</strain>
    </source>
</reference>